<dbReference type="InterPro" id="IPR036908">
    <property type="entry name" value="RlpA-like_sf"/>
</dbReference>
<evidence type="ECO:0000256" key="2">
    <source>
        <dbReference type="SAM" id="SignalP"/>
    </source>
</evidence>
<evidence type="ECO:0000256" key="1">
    <source>
        <dbReference type="ARBA" id="ARBA00022729"/>
    </source>
</evidence>
<dbReference type="PANTHER" id="PTHR39160:SF4">
    <property type="entry name" value="RESUSCITATION-PROMOTING FACTOR RPFB"/>
    <property type="match status" value="1"/>
</dbReference>
<dbReference type="InterPro" id="IPR010611">
    <property type="entry name" value="3D_dom"/>
</dbReference>
<dbReference type="OrthoDB" id="9798935at2"/>
<evidence type="ECO:0000259" key="3">
    <source>
        <dbReference type="Pfam" id="PF06725"/>
    </source>
</evidence>
<dbReference type="Pfam" id="PF06725">
    <property type="entry name" value="3D"/>
    <property type="match status" value="1"/>
</dbReference>
<organism evidence="4 5">
    <name type="scientific">Radiobacillus deserti</name>
    <dbReference type="NCBI Taxonomy" id="2594883"/>
    <lineage>
        <taxon>Bacteria</taxon>
        <taxon>Bacillati</taxon>
        <taxon>Bacillota</taxon>
        <taxon>Bacilli</taxon>
        <taxon>Bacillales</taxon>
        <taxon>Bacillaceae</taxon>
        <taxon>Radiobacillus</taxon>
    </lineage>
</organism>
<dbReference type="RefSeq" id="WP_143895041.1">
    <property type="nucleotide sequence ID" value="NZ_CP041666.1"/>
</dbReference>
<feature type="chain" id="PRO_5038422938" description="3D domain-containing protein" evidence="2">
    <location>
        <begin position="26"/>
        <end position="222"/>
    </location>
</feature>
<dbReference type="AlphaFoldDB" id="A0A516KHU3"/>
<protein>
    <recommendedName>
        <fullName evidence="3">3D domain-containing protein</fullName>
    </recommendedName>
</protein>
<gene>
    <name evidence="4" type="ORF">FN924_12675</name>
</gene>
<dbReference type="GO" id="GO:0019867">
    <property type="term" value="C:outer membrane"/>
    <property type="evidence" value="ECO:0007669"/>
    <property type="project" value="InterPro"/>
</dbReference>
<dbReference type="InterPro" id="IPR051933">
    <property type="entry name" value="Resuscitation_pf_RpfB"/>
</dbReference>
<proteinExistence type="predicted"/>
<dbReference type="GO" id="GO:0004553">
    <property type="term" value="F:hydrolase activity, hydrolyzing O-glycosyl compounds"/>
    <property type="evidence" value="ECO:0007669"/>
    <property type="project" value="InterPro"/>
</dbReference>
<feature type="domain" description="3D" evidence="3">
    <location>
        <begin position="132"/>
        <end position="193"/>
    </location>
</feature>
<feature type="signal peptide" evidence="2">
    <location>
        <begin position="1"/>
        <end position="25"/>
    </location>
</feature>
<dbReference type="GO" id="GO:0009254">
    <property type="term" value="P:peptidoglycan turnover"/>
    <property type="evidence" value="ECO:0007669"/>
    <property type="project" value="InterPro"/>
</dbReference>
<dbReference type="SUPFAM" id="SSF50685">
    <property type="entry name" value="Barwin-like endoglucanases"/>
    <property type="match status" value="1"/>
</dbReference>
<name>A0A516KHU3_9BACI</name>
<accession>A0A516KHU3</accession>
<dbReference type="KEGG" id="aqt:FN924_12675"/>
<reference evidence="4 5" key="1">
    <citation type="submission" date="2019-07" db="EMBL/GenBank/DDBJ databases">
        <authorList>
            <person name="Li J."/>
        </authorList>
    </citation>
    <scope>NUCLEOTIDE SEQUENCE [LARGE SCALE GENOMIC DNA]</scope>
    <source>
        <strain evidence="4 5">TKL69</strain>
    </source>
</reference>
<dbReference type="Proteomes" id="UP000315215">
    <property type="component" value="Chromosome"/>
</dbReference>
<dbReference type="Gene3D" id="2.40.40.10">
    <property type="entry name" value="RlpA-like domain"/>
    <property type="match status" value="1"/>
</dbReference>
<evidence type="ECO:0000313" key="5">
    <source>
        <dbReference type="Proteomes" id="UP000315215"/>
    </source>
</evidence>
<sequence>MKIRNVGRRALMTILFFGAFYSTFATVTNVHAVDLKIGQVQSNSPVEDRSHKQVALSLKSFNHEKATTRYISSEQVKGPETLQEAINFEQYPSQTVTATGYTAGYESTGKTEDHPEYGITYSGVKVKRDLYSTIAADLDVYPIGTILFIPGYGYGVVADKGGAIRGNKIDLYYPTVEAVYNEWGKQQVEVYLVKKGDGSLSESELNQLNETKALQVFRDNYK</sequence>
<dbReference type="EMBL" id="CP041666">
    <property type="protein sequence ID" value="QDP40967.1"/>
    <property type="molecule type" value="Genomic_DNA"/>
</dbReference>
<evidence type="ECO:0000313" key="4">
    <source>
        <dbReference type="EMBL" id="QDP40967.1"/>
    </source>
</evidence>
<dbReference type="CDD" id="cd22786">
    <property type="entry name" value="DPBB_YuiC-like"/>
    <property type="match status" value="1"/>
</dbReference>
<keyword evidence="1 2" id="KW-0732">Signal</keyword>
<dbReference type="PANTHER" id="PTHR39160">
    <property type="entry name" value="CELL WALL-BINDING PROTEIN YOCH"/>
    <property type="match status" value="1"/>
</dbReference>
<keyword evidence="5" id="KW-1185">Reference proteome</keyword>